<comment type="caution">
    <text evidence="2">The sequence shown here is derived from an EMBL/GenBank/DDBJ whole genome shotgun (WGS) entry which is preliminary data.</text>
</comment>
<feature type="region of interest" description="Disordered" evidence="1">
    <location>
        <begin position="1"/>
        <end position="42"/>
    </location>
</feature>
<protein>
    <submittedName>
        <fullName evidence="2">Uncharacterized protein</fullName>
    </submittedName>
</protein>
<dbReference type="GeneID" id="92379628"/>
<evidence type="ECO:0000313" key="3">
    <source>
        <dbReference type="Proteomes" id="UP000195570"/>
    </source>
</evidence>
<evidence type="ECO:0000313" key="2">
    <source>
        <dbReference type="EMBL" id="SCU68041.1"/>
    </source>
</evidence>
<proteinExistence type="predicted"/>
<dbReference type="AlphaFoldDB" id="A0A1G4I8C5"/>
<organism evidence="2 3">
    <name type="scientific">Trypanosoma equiperdum</name>
    <dbReference type="NCBI Taxonomy" id="5694"/>
    <lineage>
        <taxon>Eukaryota</taxon>
        <taxon>Discoba</taxon>
        <taxon>Euglenozoa</taxon>
        <taxon>Kinetoplastea</taxon>
        <taxon>Metakinetoplastina</taxon>
        <taxon>Trypanosomatida</taxon>
        <taxon>Trypanosomatidae</taxon>
        <taxon>Trypanosoma</taxon>
    </lineage>
</organism>
<evidence type="ECO:0000256" key="1">
    <source>
        <dbReference type="SAM" id="MobiDB-lite"/>
    </source>
</evidence>
<keyword evidence="3" id="KW-1185">Reference proteome</keyword>
<dbReference type="EMBL" id="CZPT02000869">
    <property type="protein sequence ID" value="SCU68041.1"/>
    <property type="molecule type" value="Genomic_DNA"/>
</dbReference>
<reference evidence="2" key="1">
    <citation type="submission" date="2016-09" db="EMBL/GenBank/DDBJ databases">
        <authorList>
            <person name="Hebert L."/>
            <person name="Moumen B."/>
        </authorList>
    </citation>
    <scope>NUCLEOTIDE SEQUENCE [LARGE SCALE GENOMIC DNA]</scope>
    <source>
        <strain evidence="2">OVI</strain>
    </source>
</reference>
<feature type="compositionally biased region" description="Basic and acidic residues" evidence="1">
    <location>
        <begin position="1"/>
        <end position="22"/>
    </location>
</feature>
<dbReference type="Proteomes" id="UP000195570">
    <property type="component" value="Unassembled WGS sequence"/>
</dbReference>
<dbReference type="VEuPathDB" id="TriTrypDB:TEOVI_000568800"/>
<dbReference type="RefSeq" id="XP_067079279.1">
    <property type="nucleotide sequence ID" value="XM_067223178.1"/>
</dbReference>
<accession>A0A1G4I8C5</accession>
<name>A0A1G4I8C5_TRYEQ</name>
<gene>
    <name evidence="2" type="ORF">TEOVI_000568800</name>
</gene>
<sequence>MSWFGWDRKSGDEKAEREETEKTIAAIFSPSHATVRDAPDSKDSILRESTVRLFKKGEEPVPYTAVGGTFQTKHTVETMREDRMSGGEKPVPLDLLPPCPIAGYELRSDGLVDNIEKPPRTLTAQELRSLVAGLSSIEQRARYEVDTQLPQQVHNRGRRGLEVVVNPCLHMCGLYLMLWKAPRLYFNASPRGSAFFTRVMTLLRWNMPEIEKEKLARKHRRLLQATNARVTLAFLTGVFLTAVAVITRPPVDVLDVGPDVEVGKRSVGFQQHSEAALRWLWLVYYHHPAYKPLAQGTRPPILLESSSR</sequence>